<gene>
    <name evidence="6" type="ORF">J8A68_003343</name>
</gene>
<dbReference type="InterPro" id="IPR023753">
    <property type="entry name" value="FAD/NAD-binding_dom"/>
</dbReference>
<dbReference type="GeneID" id="73470144"/>
<protein>
    <recommendedName>
        <fullName evidence="5">FAD/NAD(P)-binding domain-containing protein</fullName>
    </recommendedName>
</protein>
<dbReference type="Pfam" id="PF07992">
    <property type="entry name" value="Pyr_redox_2"/>
    <property type="match status" value="1"/>
</dbReference>
<dbReference type="PANTHER" id="PTHR43735">
    <property type="entry name" value="APOPTOSIS-INDUCING FACTOR 1"/>
    <property type="match status" value="1"/>
</dbReference>
<evidence type="ECO:0000256" key="1">
    <source>
        <dbReference type="ARBA" id="ARBA00006442"/>
    </source>
</evidence>
<keyword evidence="2" id="KW-0285">Flavoprotein</keyword>
<feature type="domain" description="FAD/NAD(P)-binding" evidence="5">
    <location>
        <begin position="3"/>
        <end position="287"/>
    </location>
</feature>
<dbReference type="RefSeq" id="XP_049263397.1">
    <property type="nucleotide sequence ID" value="XM_049407189.1"/>
</dbReference>
<keyword evidence="4" id="KW-0560">Oxidoreductase</keyword>
<name>A0A8J5QMI4_9ASCO</name>
<proteinExistence type="inferred from homology"/>
<dbReference type="GO" id="GO:0004174">
    <property type="term" value="F:electron-transferring-flavoprotein dehydrogenase activity"/>
    <property type="evidence" value="ECO:0007669"/>
    <property type="project" value="TreeGrafter"/>
</dbReference>
<sequence>MKRVVVIGASQAGLLAMKTLARQCPSSVSLSAHLISPNDFAYFNIASPRLLVQPELLHKVLFNIQDILKNLNHNSKDQFTFTQGSVSDINLDKRKIYLHKSLVPIEYDALIIASGNRMDSLAFKLSNIQSQHHTIREIQSLSKKIRSANSIAVIGGGTTGVEIAGELTNNRKFTKKVTLYTGQESPLAEFESCHRKKGIDRLNKLGVEIINNEMVKIIEDNTAVKLQDGTVKKYSVVIPAYRSIPNSEFLPSSVLSKRGYLDTDEYFRLKNYHEVIGLGDILDCGKKSSLDLFYAQKQVFEATVAHEIFEKKDIKLKKYEPVQTDKSFVVPIGRDGGVAAIWNIPLPKFVVKQFKAKDFLIPKAKLQMENNLGRFPLLEVPHQPRNWVNSLFHNNKLESHNSSGLHLWDVSVPRNCP</sequence>
<dbReference type="GO" id="GO:0005737">
    <property type="term" value="C:cytoplasm"/>
    <property type="evidence" value="ECO:0007669"/>
    <property type="project" value="TreeGrafter"/>
</dbReference>
<evidence type="ECO:0000259" key="5">
    <source>
        <dbReference type="Pfam" id="PF07992"/>
    </source>
</evidence>
<dbReference type="Proteomes" id="UP000694255">
    <property type="component" value="Unassembled WGS sequence"/>
</dbReference>
<dbReference type="PANTHER" id="PTHR43735:SF3">
    <property type="entry name" value="FERROPTOSIS SUPPRESSOR PROTEIN 1"/>
    <property type="match status" value="1"/>
</dbReference>
<reference evidence="6 7" key="1">
    <citation type="journal article" date="2021" name="DNA Res.">
        <title>Genome analysis of Candida subhashii reveals its hybrid nature and dual mitochondrial genome conformations.</title>
        <authorList>
            <person name="Mixao V."/>
            <person name="Hegedusova E."/>
            <person name="Saus E."/>
            <person name="Pryszcz L.P."/>
            <person name="Cillingova A."/>
            <person name="Nosek J."/>
            <person name="Gabaldon T."/>
        </authorList>
    </citation>
    <scope>NUCLEOTIDE SEQUENCE [LARGE SCALE GENOMIC DNA]</scope>
    <source>
        <strain evidence="6 7">CBS 10753</strain>
    </source>
</reference>
<dbReference type="GO" id="GO:0050660">
    <property type="term" value="F:flavin adenine dinucleotide binding"/>
    <property type="evidence" value="ECO:0007669"/>
    <property type="project" value="TreeGrafter"/>
</dbReference>
<dbReference type="EMBL" id="JAGSYN010000144">
    <property type="protein sequence ID" value="KAG7663165.1"/>
    <property type="molecule type" value="Genomic_DNA"/>
</dbReference>
<accession>A0A8J5QMI4</accession>
<evidence type="ECO:0000313" key="6">
    <source>
        <dbReference type="EMBL" id="KAG7663165.1"/>
    </source>
</evidence>
<evidence type="ECO:0000256" key="3">
    <source>
        <dbReference type="ARBA" id="ARBA00022827"/>
    </source>
</evidence>
<evidence type="ECO:0000256" key="2">
    <source>
        <dbReference type="ARBA" id="ARBA00022630"/>
    </source>
</evidence>
<organism evidence="6 7">
    <name type="scientific">[Candida] subhashii</name>
    <dbReference type="NCBI Taxonomy" id="561895"/>
    <lineage>
        <taxon>Eukaryota</taxon>
        <taxon>Fungi</taxon>
        <taxon>Dikarya</taxon>
        <taxon>Ascomycota</taxon>
        <taxon>Saccharomycotina</taxon>
        <taxon>Pichiomycetes</taxon>
        <taxon>Debaryomycetaceae</taxon>
        <taxon>Spathaspora</taxon>
    </lineage>
</organism>
<evidence type="ECO:0000256" key="4">
    <source>
        <dbReference type="ARBA" id="ARBA00023002"/>
    </source>
</evidence>
<dbReference type="AlphaFoldDB" id="A0A8J5QMI4"/>
<evidence type="ECO:0000313" key="7">
    <source>
        <dbReference type="Proteomes" id="UP000694255"/>
    </source>
</evidence>
<keyword evidence="3" id="KW-0274">FAD</keyword>
<dbReference type="OrthoDB" id="202203at2759"/>
<comment type="similarity">
    <text evidence="1">Belongs to the FAD-dependent oxidoreductase family.</text>
</comment>
<comment type="caution">
    <text evidence="6">The sequence shown here is derived from an EMBL/GenBank/DDBJ whole genome shotgun (WGS) entry which is preliminary data.</text>
</comment>
<keyword evidence="7" id="KW-1185">Reference proteome</keyword>